<name>A0ABY5KJA8_9ACTN</name>
<evidence type="ECO:0000256" key="1">
    <source>
        <dbReference type="SAM" id="MobiDB-lite"/>
    </source>
</evidence>
<feature type="region of interest" description="Disordered" evidence="1">
    <location>
        <begin position="65"/>
        <end position="88"/>
    </location>
</feature>
<gene>
    <name evidence="2" type="ORF">NP095_03345</name>
</gene>
<proteinExistence type="predicted"/>
<feature type="region of interest" description="Disordered" evidence="1">
    <location>
        <begin position="15"/>
        <end position="48"/>
    </location>
</feature>
<sequence>MALVTVTVLAGFGTGIIDGSTFDPHDVDEPPSLTEPESSEPDGVAEPRDATTCVDVTSQDHNWDNDMLCTRPDGSTFHTSYEGAEQFG</sequence>
<evidence type="ECO:0000313" key="2">
    <source>
        <dbReference type="EMBL" id="UUI69156.1"/>
    </source>
</evidence>
<evidence type="ECO:0000313" key="3">
    <source>
        <dbReference type="Proteomes" id="UP001315860"/>
    </source>
</evidence>
<dbReference type="RefSeq" id="WP_256766115.1">
    <property type="nucleotide sequence ID" value="NZ_CP101990.1"/>
</dbReference>
<reference evidence="2 3" key="1">
    <citation type="submission" date="2022-07" db="EMBL/GenBank/DDBJ databases">
        <title>Novel species in genus Aeromicrobium.</title>
        <authorList>
            <person name="Ye L."/>
        </authorList>
    </citation>
    <scope>NUCLEOTIDE SEQUENCE [LARGE SCALE GENOMIC DNA]</scope>
    <source>
        <strain evidence="3">zg-Y50</strain>
    </source>
</reference>
<accession>A0ABY5KJA8</accession>
<organism evidence="2 3">
    <name type="scientific">Aeromicrobium duanguangcaii</name>
    <dbReference type="NCBI Taxonomy" id="2968086"/>
    <lineage>
        <taxon>Bacteria</taxon>
        <taxon>Bacillati</taxon>
        <taxon>Actinomycetota</taxon>
        <taxon>Actinomycetes</taxon>
        <taxon>Propionibacteriales</taxon>
        <taxon>Nocardioidaceae</taxon>
        <taxon>Aeromicrobium</taxon>
    </lineage>
</organism>
<dbReference type="Proteomes" id="UP001315860">
    <property type="component" value="Chromosome"/>
</dbReference>
<keyword evidence="3" id="KW-1185">Reference proteome</keyword>
<dbReference type="EMBL" id="CP101990">
    <property type="protein sequence ID" value="UUI69156.1"/>
    <property type="molecule type" value="Genomic_DNA"/>
</dbReference>
<protein>
    <submittedName>
        <fullName evidence="2">Uncharacterized protein</fullName>
    </submittedName>
</protein>